<keyword evidence="2" id="KW-1185">Reference proteome</keyword>
<sequence>MPMKPTTRDAIKRLIKEFGPMTVQELADELGKPAKTIGSCISESRRRPEKHFYIKEWRPQIGVAGLPSGVYAIGNRKDAPKPETDVKATRARYYRKHKAKIKLKRGNRAINPFTALITQVTA</sequence>
<accession>A0A2S1GN53</accession>
<proteinExistence type="predicted"/>
<evidence type="ECO:0000313" key="1">
    <source>
        <dbReference type="EMBL" id="AWD90819.1"/>
    </source>
</evidence>
<dbReference type="Proteomes" id="UP000246280">
    <property type="component" value="Segment"/>
</dbReference>
<dbReference type="RefSeq" id="YP_009800694.1">
    <property type="nucleotide sequence ID" value="NC_047958.1"/>
</dbReference>
<dbReference type="EMBL" id="MH128984">
    <property type="protein sequence ID" value="AWD90819.1"/>
    <property type="molecule type" value="Genomic_DNA"/>
</dbReference>
<evidence type="ECO:0000313" key="2">
    <source>
        <dbReference type="Proteomes" id="UP000246280"/>
    </source>
</evidence>
<reference evidence="1 2" key="1">
    <citation type="submission" date="2018-03" db="EMBL/GenBank/DDBJ databases">
        <authorList>
            <person name="Keele B.F."/>
        </authorList>
    </citation>
    <scope>NUCLEOTIDE SEQUENCE [LARGE SCALE GENOMIC DNA]</scope>
</reference>
<reference evidence="1 2" key="2">
    <citation type="submission" date="2018-05" db="EMBL/GenBank/DDBJ databases">
        <title>Lysogenic conversion of Stenotrophomonas maltophilia by temperate phage DLP4.</title>
        <authorList>
            <person name="Dennis J."/>
            <person name="Stothard P."/>
        </authorList>
    </citation>
    <scope>NUCLEOTIDE SEQUENCE [LARGE SCALE GENOMIC DNA]</scope>
</reference>
<organism evidence="1 2">
    <name type="scientific">Burkholderia phage vB_BmuP_KL4</name>
    <dbReference type="NCBI Taxonomy" id="2115967"/>
    <lineage>
        <taxon>Viruses</taxon>
        <taxon>Duplodnaviria</taxon>
        <taxon>Heunggongvirae</taxon>
        <taxon>Uroviricota</taxon>
        <taxon>Caudoviricetes</taxon>
        <taxon>Kelquatrovirus</taxon>
        <taxon>Kelquatrovirus KL4</taxon>
    </lineage>
</organism>
<name>A0A2S1GN53_9CAUD</name>
<dbReference type="KEGG" id="vg:54991197"/>
<protein>
    <submittedName>
        <fullName evidence="1">Uncharacterized protein</fullName>
    </submittedName>
</protein>
<dbReference type="GeneID" id="54991197"/>